<reference evidence="1" key="1">
    <citation type="submission" date="2019-02" db="EMBL/GenBank/DDBJ databases">
        <authorList>
            <person name="Gruber-Vodicka R. H."/>
            <person name="Seah K. B. B."/>
        </authorList>
    </citation>
    <scope>NUCLEOTIDE SEQUENCE</scope>
    <source>
        <strain evidence="1">BECK_BZ123</strain>
    </source>
</reference>
<name>A0A450Z5H9_9GAMM</name>
<evidence type="ECO:0000313" key="1">
    <source>
        <dbReference type="EMBL" id="VFK49053.1"/>
    </source>
</evidence>
<accession>A0A450Z5H9</accession>
<protein>
    <submittedName>
        <fullName evidence="1">Uncharacterized protein</fullName>
    </submittedName>
</protein>
<dbReference type="AlphaFoldDB" id="A0A450Z5H9"/>
<organism evidence="1">
    <name type="scientific">Candidatus Kentrum sp. TC</name>
    <dbReference type="NCBI Taxonomy" id="2126339"/>
    <lineage>
        <taxon>Bacteria</taxon>
        <taxon>Pseudomonadati</taxon>
        <taxon>Pseudomonadota</taxon>
        <taxon>Gammaproteobacteria</taxon>
        <taxon>Candidatus Kentrum</taxon>
    </lineage>
</organism>
<proteinExistence type="predicted"/>
<gene>
    <name evidence="1" type="ORF">BECKTC1821D_GA0114238_10671</name>
</gene>
<dbReference type="EMBL" id="CAADFS010000067">
    <property type="protein sequence ID" value="VFK49053.1"/>
    <property type="molecule type" value="Genomic_DNA"/>
</dbReference>
<sequence>MKGATRVGDLALGGKTSCGKLHTDASGKVACGKDADSGITIGVTAGSGLPGDGTSGVVTLNVNAAKTQRRVSGKCAVGSSIREIKADGTVVCGELDNYLYLTDNFDDGHEIAGSFEIRPYTVAHYQRRAWKFSGTVSRNISSRIEAVRKPISRALSATPRSQSIPVRIPIIPLSSCSG</sequence>